<dbReference type="GO" id="GO:0005524">
    <property type="term" value="F:ATP binding"/>
    <property type="evidence" value="ECO:0007669"/>
    <property type="project" value="UniProtKB-UniRule"/>
</dbReference>
<dbReference type="GO" id="GO:0046872">
    <property type="term" value="F:metal ion binding"/>
    <property type="evidence" value="ECO:0007669"/>
    <property type="project" value="UniProtKB-KW"/>
</dbReference>
<evidence type="ECO:0000313" key="7">
    <source>
        <dbReference type="EMBL" id="ACC97769.1"/>
    </source>
</evidence>
<dbReference type="STRING" id="445932.Emin_0206"/>
<dbReference type="AlphaFoldDB" id="B2KB10"/>
<dbReference type="InterPro" id="IPR023192">
    <property type="entry name" value="TGS-like_dom_sf"/>
</dbReference>
<comment type="function">
    <text evidence="5">ATPase that binds to both the 70S ribosome and the 50S ribosomal subunit in a nucleotide-independent manner.</text>
</comment>
<accession>B2KB10</accession>
<comment type="similarity">
    <text evidence="5">Belongs to the TRAFAC class OBG-HflX-like GTPase superfamily. OBG GTPase family. YchF/OLA1 subfamily.</text>
</comment>
<dbReference type="PRINTS" id="PR00326">
    <property type="entry name" value="GTP1OBG"/>
</dbReference>
<evidence type="ECO:0000256" key="3">
    <source>
        <dbReference type="ARBA" id="ARBA00022840"/>
    </source>
</evidence>
<evidence type="ECO:0000256" key="5">
    <source>
        <dbReference type="HAMAP-Rule" id="MF_00944"/>
    </source>
</evidence>
<keyword evidence="2 5" id="KW-0547">Nucleotide-binding</keyword>
<dbReference type="PANTHER" id="PTHR23305:SF18">
    <property type="entry name" value="OBG-TYPE G DOMAIN-CONTAINING PROTEIN"/>
    <property type="match status" value="1"/>
</dbReference>
<dbReference type="Gene3D" id="3.10.20.30">
    <property type="match status" value="1"/>
</dbReference>
<dbReference type="KEGG" id="emi:Emin_0206"/>
<dbReference type="SUPFAM" id="SSF81271">
    <property type="entry name" value="TGS-like"/>
    <property type="match status" value="1"/>
</dbReference>
<dbReference type="InterPro" id="IPR012675">
    <property type="entry name" value="Beta-grasp_dom_sf"/>
</dbReference>
<keyword evidence="8" id="KW-1185">Reference proteome</keyword>
<reference evidence="7 8" key="1">
    <citation type="journal article" date="2009" name="Appl. Environ. Microbiol.">
        <title>Genomic analysis of 'Elusimicrobium minutum,' the first cultivated representative of the phylum 'Elusimicrobia' (formerly termite group 1).</title>
        <authorList>
            <person name="Herlemann D.P.R."/>
            <person name="Geissinger O."/>
            <person name="Ikeda-Ohtsubo W."/>
            <person name="Kunin V."/>
            <person name="Sun H."/>
            <person name="Lapidus A."/>
            <person name="Hugenholtz P."/>
            <person name="Brune A."/>
        </authorList>
    </citation>
    <scope>NUCLEOTIDE SEQUENCE [LARGE SCALE GENOMIC DNA]</scope>
    <source>
        <strain evidence="7 8">Pei191</strain>
    </source>
</reference>
<evidence type="ECO:0000256" key="2">
    <source>
        <dbReference type="ARBA" id="ARBA00022741"/>
    </source>
</evidence>
<evidence type="ECO:0000259" key="6">
    <source>
        <dbReference type="PROSITE" id="PS51710"/>
    </source>
</evidence>
<feature type="domain" description="OBG-type G" evidence="6">
    <location>
        <begin position="1"/>
        <end position="249"/>
    </location>
</feature>
<gene>
    <name evidence="5" type="primary">ychF</name>
    <name evidence="7" type="ordered locus">Emin_0206</name>
</gene>
<dbReference type="GO" id="GO:0043023">
    <property type="term" value="F:ribosomal large subunit binding"/>
    <property type="evidence" value="ECO:0007669"/>
    <property type="project" value="UniProtKB-UniRule"/>
</dbReference>
<dbReference type="InterPro" id="IPR027417">
    <property type="entry name" value="P-loop_NTPase"/>
</dbReference>
<dbReference type="HOGENOM" id="CLU_018395_0_1_0"/>
<dbReference type="InterPro" id="IPR013029">
    <property type="entry name" value="YchF_C"/>
</dbReference>
<dbReference type="GO" id="GO:0005737">
    <property type="term" value="C:cytoplasm"/>
    <property type="evidence" value="ECO:0007669"/>
    <property type="project" value="TreeGrafter"/>
</dbReference>
<evidence type="ECO:0000256" key="1">
    <source>
        <dbReference type="ARBA" id="ARBA00022723"/>
    </source>
</evidence>
<dbReference type="HAMAP" id="MF_00944">
    <property type="entry name" value="YchF_OLA1_ATPase"/>
    <property type="match status" value="1"/>
</dbReference>
<dbReference type="CDD" id="cd01900">
    <property type="entry name" value="YchF"/>
    <property type="match status" value="1"/>
</dbReference>
<dbReference type="Proteomes" id="UP000001029">
    <property type="component" value="Chromosome"/>
</dbReference>
<evidence type="ECO:0000256" key="4">
    <source>
        <dbReference type="ARBA" id="ARBA00022842"/>
    </source>
</evidence>
<evidence type="ECO:0000313" key="8">
    <source>
        <dbReference type="Proteomes" id="UP000001029"/>
    </source>
</evidence>
<dbReference type="NCBIfam" id="TIGR00092">
    <property type="entry name" value="redox-regulated ATPase YchF"/>
    <property type="match status" value="1"/>
</dbReference>
<dbReference type="InterPro" id="IPR006073">
    <property type="entry name" value="GTP-bd"/>
</dbReference>
<dbReference type="InterPro" id="IPR041706">
    <property type="entry name" value="YchF_N"/>
</dbReference>
<dbReference type="OrthoDB" id="9807318at2"/>
<keyword evidence="4" id="KW-0460">Magnesium</keyword>
<protein>
    <recommendedName>
        <fullName evidence="5">Ribosome-binding ATPase YchF</fullName>
    </recommendedName>
</protein>
<keyword evidence="3 5" id="KW-0067">ATP-binding</keyword>
<dbReference type="InterPro" id="IPR012676">
    <property type="entry name" value="TGS-like"/>
</dbReference>
<dbReference type="GO" id="GO:0005525">
    <property type="term" value="F:GTP binding"/>
    <property type="evidence" value="ECO:0007669"/>
    <property type="project" value="InterPro"/>
</dbReference>
<dbReference type="Pfam" id="PF06071">
    <property type="entry name" value="YchF-GTPase_C"/>
    <property type="match status" value="1"/>
</dbReference>
<dbReference type="EMBL" id="CP001055">
    <property type="protein sequence ID" value="ACC97769.1"/>
    <property type="molecule type" value="Genomic_DNA"/>
</dbReference>
<dbReference type="PROSITE" id="PS51710">
    <property type="entry name" value="G_OBG"/>
    <property type="match status" value="1"/>
</dbReference>
<dbReference type="FunFam" id="1.10.150.300:FF:000001">
    <property type="entry name" value="Ribosome-binding ATPase YchF"/>
    <property type="match status" value="1"/>
</dbReference>
<feature type="binding site" evidence="5">
    <location>
        <begin position="10"/>
        <end position="15"/>
    </location>
    <ligand>
        <name>ATP</name>
        <dbReference type="ChEBI" id="CHEBI:30616"/>
    </ligand>
</feature>
<dbReference type="RefSeq" id="WP_012414384.1">
    <property type="nucleotide sequence ID" value="NC_010644.1"/>
</dbReference>
<proteinExistence type="inferred from homology"/>
<dbReference type="InterPro" id="IPR031167">
    <property type="entry name" value="G_OBG"/>
</dbReference>
<keyword evidence="1" id="KW-0479">Metal-binding</keyword>
<dbReference type="InterPro" id="IPR004396">
    <property type="entry name" value="ATPase_YchF/OLA1"/>
</dbReference>
<dbReference type="SUPFAM" id="SSF52540">
    <property type="entry name" value="P-loop containing nucleoside triphosphate hydrolases"/>
    <property type="match status" value="1"/>
</dbReference>
<dbReference type="FunFam" id="3.10.20.30:FF:000001">
    <property type="entry name" value="Ribosome-binding ATPase YchF"/>
    <property type="match status" value="1"/>
</dbReference>
<name>B2KB10_ELUMP</name>
<dbReference type="PANTHER" id="PTHR23305">
    <property type="entry name" value="OBG GTPASE FAMILY"/>
    <property type="match status" value="1"/>
</dbReference>
<dbReference type="Pfam" id="PF01926">
    <property type="entry name" value="MMR_HSR1"/>
    <property type="match status" value="1"/>
</dbReference>
<sequence length="357" mass="39450">MEIGIVGLPNVGKSTLFNALTCAGAEASNYPFCTIEPNVGIVAIPDRRLDRLQQVFGPPKKTPAAIKFVDIAGIVEGASKGEGLGNKFLANIREVDAIIHVVRLFEDENVTHVMNSVDPLRDVEIIETELMLADLESVEKMLPRLESAARSGKKEAVAQLEIIKKIKKCLEDGNQVASLGLDKEELKEFQFLTAKPILYVGNNSETPNKENAAKLARYAQKNNAGFVELCVKFESDIAELSDEEKHAFLQDIGSEYTGLEKIVREGLKLLNLCTYFTAGTEVEVRSWLIPLGCAAPQAAGKIHTDFEKGFIRADVYTFEDIDKWESEKVLREKGLIRSEGKEYIVKDGDVCLFKVNA</sequence>
<dbReference type="PIRSF" id="PIRSF006641">
    <property type="entry name" value="CHP00092"/>
    <property type="match status" value="1"/>
</dbReference>
<dbReference type="Gene3D" id="1.10.150.300">
    <property type="entry name" value="TGS-like domain"/>
    <property type="match status" value="1"/>
</dbReference>
<dbReference type="Gene3D" id="3.40.50.300">
    <property type="entry name" value="P-loop containing nucleotide triphosphate hydrolases"/>
    <property type="match status" value="1"/>
</dbReference>
<organism evidence="7 8">
    <name type="scientific">Elusimicrobium minutum (strain Pei191)</name>
    <dbReference type="NCBI Taxonomy" id="445932"/>
    <lineage>
        <taxon>Bacteria</taxon>
        <taxon>Pseudomonadati</taxon>
        <taxon>Elusimicrobiota</taxon>
        <taxon>Elusimicrobia</taxon>
        <taxon>Elusimicrobiales</taxon>
        <taxon>Elusimicrobiaceae</taxon>
        <taxon>Elusimicrobium</taxon>
    </lineage>
</organism>
<dbReference type="GO" id="GO:0016887">
    <property type="term" value="F:ATP hydrolysis activity"/>
    <property type="evidence" value="ECO:0007669"/>
    <property type="project" value="UniProtKB-UniRule"/>
</dbReference>